<sequence length="64" mass="7243">MENQNKSIIKAYLTKHSCTQLLLFPNSYIFKVAPDYIELSALLLLPSSALSYNSSNFDFSSSYD</sequence>
<protein>
    <submittedName>
        <fullName evidence="1">Uncharacterized protein</fullName>
    </submittedName>
</protein>
<gene>
    <name evidence="1" type="ORF">ILYODFUR_015915</name>
</gene>
<accession>A0ABV0SNR5</accession>
<dbReference type="Proteomes" id="UP001482620">
    <property type="component" value="Unassembled WGS sequence"/>
</dbReference>
<dbReference type="EMBL" id="JAHRIQ010001422">
    <property type="protein sequence ID" value="MEQ2221436.1"/>
    <property type="molecule type" value="Genomic_DNA"/>
</dbReference>
<organism evidence="1 2">
    <name type="scientific">Ilyodon furcidens</name>
    <name type="common">goldbreast splitfin</name>
    <dbReference type="NCBI Taxonomy" id="33524"/>
    <lineage>
        <taxon>Eukaryota</taxon>
        <taxon>Metazoa</taxon>
        <taxon>Chordata</taxon>
        <taxon>Craniata</taxon>
        <taxon>Vertebrata</taxon>
        <taxon>Euteleostomi</taxon>
        <taxon>Actinopterygii</taxon>
        <taxon>Neopterygii</taxon>
        <taxon>Teleostei</taxon>
        <taxon>Neoteleostei</taxon>
        <taxon>Acanthomorphata</taxon>
        <taxon>Ovalentaria</taxon>
        <taxon>Atherinomorphae</taxon>
        <taxon>Cyprinodontiformes</taxon>
        <taxon>Goodeidae</taxon>
        <taxon>Ilyodon</taxon>
    </lineage>
</organism>
<evidence type="ECO:0000313" key="2">
    <source>
        <dbReference type="Proteomes" id="UP001482620"/>
    </source>
</evidence>
<comment type="caution">
    <text evidence="1">The sequence shown here is derived from an EMBL/GenBank/DDBJ whole genome shotgun (WGS) entry which is preliminary data.</text>
</comment>
<reference evidence="1 2" key="1">
    <citation type="submission" date="2021-06" db="EMBL/GenBank/DDBJ databases">
        <authorList>
            <person name="Palmer J.M."/>
        </authorList>
    </citation>
    <scope>NUCLEOTIDE SEQUENCE [LARGE SCALE GENOMIC DNA]</scope>
    <source>
        <strain evidence="2">if_2019</strain>
        <tissue evidence="1">Muscle</tissue>
    </source>
</reference>
<feature type="non-terminal residue" evidence="1">
    <location>
        <position position="64"/>
    </location>
</feature>
<evidence type="ECO:0000313" key="1">
    <source>
        <dbReference type="EMBL" id="MEQ2221436.1"/>
    </source>
</evidence>
<proteinExistence type="predicted"/>
<keyword evidence="2" id="KW-1185">Reference proteome</keyword>
<name>A0ABV0SNR5_9TELE</name>